<dbReference type="RefSeq" id="XP_007863558.1">
    <property type="nucleotide sequence ID" value="XM_007865367.1"/>
</dbReference>
<feature type="compositionally biased region" description="Polar residues" evidence="4">
    <location>
        <begin position="776"/>
        <end position="797"/>
    </location>
</feature>
<dbReference type="STRING" id="670483.S7RY76"/>
<feature type="coiled-coil region" evidence="3">
    <location>
        <begin position="837"/>
        <end position="864"/>
    </location>
</feature>
<dbReference type="OMA" id="VRPYLWD"/>
<dbReference type="Pfam" id="PF13855">
    <property type="entry name" value="LRR_8"/>
    <property type="match status" value="1"/>
</dbReference>
<dbReference type="InterPro" id="IPR019487">
    <property type="entry name" value="RAM_signalling_pathway_SOG2"/>
</dbReference>
<keyword evidence="1" id="KW-0433">Leucine-rich repeat</keyword>
<reference evidence="5 6" key="1">
    <citation type="journal article" date="2012" name="Science">
        <title>The Paleozoic origin of enzymatic lignin decomposition reconstructed from 31 fungal genomes.</title>
        <authorList>
            <person name="Floudas D."/>
            <person name="Binder M."/>
            <person name="Riley R."/>
            <person name="Barry K."/>
            <person name="Blanchette R.A."/>
            <person name="Henrissat B."/>
            <person name="Martinez A.T."/>
            <person name="Otillar R."/>
            <person name="Spatafora J.W."/>
            <person name="Yadav J.S."/>
            <person name="Aerts A."/>
            <person name="Benoit I."/>
            <person name="Boyd A."/>
            <person name="Carlson A."/>
            <person name="Copeland A."/>
            <person name="Coutinho P.M."/>
            <person name="de Vries R.P."/>
            <person name="Ferreira P."/>
            <person name="Findley K."/>
            <person name="Foster B."/>
            <person name="Gaskell J."/>
            <person name="Glotzer D."/>
            <person name="Gorecki P."/>
            <person name="Heitman J."/>
            <person name="Hesse C."/>
            <person name="Hori C."/>
            <person name="Igarashi K."/>
            <person name="Jurgens J.A."/>
            <person name="Kallen N."/>
            <person name="Kersten P."/>
            <person name="Kohler A."/>
            <person name="Kuees U."/>
            <person name="Kumar T.K.A."/>
            <person name="Kuo A."/>
            <person name="LaButti K."/>
            <person name="Larrondo L.F."/>
            <person name="Lindquist E."/>
            <person name="Ling A."/>
            <person name="Lombard V."/>
            <person name="Lucas S."/>
            <person name="Lundell T."/>
            <person name="Martin R."/>
            <person name="McLaughlin D.J."/>
            <person name="Morgenstern I."/>
            <person name="Morin E."/>
            <person name="Murat C."/>
            <person name="Nagy L.G."/>
            <person name="Nolan M."/>
            <person name="Ohm R.A."/>
            <person name="Patyshakuliyeva A."/>
            <person name="Rokas A."/>
            <person name="Ruiz-Duenas F.J."/>
            <person name="Sabat G."/>
            <person name="Salamov A."/>
            <person name="Samejima M."/>
            <person name="Schmutz J."/>
            <person name="Slot J.C."/>
            <person name="St John F."/>
            <person name="Stenlid J."/>
            <person name="Sun H."/>
            <person name="Sun S."/>
            <person name="Syed K."/>
            <person name="Tsang A."/>
            <person name="Wiebenga A."/>
            <person name="Young D."/>
            <person name="Pisabarro A."/>
            <person name="Eastwood D.C."/>
            <person name="Martin F."/>
            <person name="Cullen D."/>
            <person name="Grigoriev I.V."/>
            <person name="Hibbett D.S."/>
        </authorList>
    </citation>
    <scope>NUCLEOTIDE SEQUENCE [LARGE SCALE GENOMIC DNA]</scope>
    <source>
        <strain evidence="5 6">ATCC 11539</strain>
    </source>
</reference>
<feature type="compositionally biased region" description="Polar residues" evidence="4">
    <location>
        <begin position="16"/>
        <end position="31"/>
    </location>
</feature>
<feature type="region of interest" description="Disordered" evidence="4">
    <location>
        <begin position="724"/>
        <end position="805"/>
    </location>
</feature>
<dbReference type="OrthoDB" id="1394818at2759"/>
<keyword evidence="2" id="KW-0677">Repeat</keyword>
<name>S7RY76_GLOTA</name>
<dbReference type="eggNOG" id="KOG0619">
    <property type="taxonomic scope" value="Eukaryota"/>
</dbReference>
<dbReference type="SMART" id="SM00369">
    <property type="entry name" value="LRR_TYP"/>
    <property type="match status" value="4"/>
</dbReference>
<dbReference type="Pfam" id="PF10428">
    <property type="entry name" value="SOG2"/>
    <property type="match status" value="1"/>
</dbReference>
<feature type="compositionally biased region" description="Polar residues" evidence="4">
    <location>
        <begin position="734"/>
        <end position="744"/>
    </location>
</feature>
<proteinExistence type="predicted"/>
<evidence type="ECO:0008006" key="7">
    <source>
        <dbReference type="Google" id="ProtNLM"/>
    </source>
</evidence>
<evidence type="ECO:0000256" key="3">
    <source>
        <dbReference type="SAM" id="Coils"/>
    </source>
</evidence>
<keyword evidence="3" id="KW-0175">Coiled coil</keyword>
<feature type="region of interest" description="Disordered" evidence="4">
    <location>
        <begin position="938"/>
        <end position="1022"/>
    </location>
</feature>
<dbReference type="InterPro" id="IPR050216">
    <property type="entry name" value="LRR_domain-containing"/>
</dbReference>
<dbReference type="Proteomes" id="UP000030669">
    <property type="component" value="Unassembled WGS sequence"/>
</dbReference>
<accession>S7RY76</accession>
<evidence type="ECO:0000256" key="1">
    <source>
        <dbReference type="ARBA" id="ARBA00022614"/>
    </source>
</evidence>
<dbReference type="InterPro" id="IPR003591">
    <property type="entry name" value="Leu-rich_rpt_typical-subtyp"/>
</dbReference>
<feature type="region of interest" description="Disordered" evidence="4">
    <location>
        <begin position="629"/>
        <end position="666"/>
    </location>
</feature>
<keyword evidence="6" id="KW-1185">Reference proteome</keyword>
<evidence type="ECO:0000313" key="5">
    <source>
        <dbReference type="EMBL" id="EPQ58359.1"/>
    </source>
</evidence>
<dbReference type="InterPro" id="IPR001611">
    <property type="entry name" value="Leu-rich_rpt"/>
</dbReference>
<dbReference type="Gene3D" id="3.80.10.10">
    <property type="entry name" value="Ribonuclease Inhibitor"/>
    <property type="match status" value="1"/>
</dbReference>
<protein>
    <recommendedName>
        <fullName evidence="7">L domain-like protein</fullName>
    </recommendedName>
</protein>
<feature type="compositionally biased region" description="Low complexity" evidence="4">
    <location>
        <begin position="414"/>
        <end position="425"/>
    </location>
</feature>
<feature type="region of interest" description="Disordered" evidence="4">
    <location>
        <begin position="292"/>
        <end position="456"/>
    </location>
</feature>
<dbReference type="EMBL" id="KB469298">
    <property type="protein sequence ID" value="EPQ58359.1"/>
    <property type="molecule type" value="Genomic_DNA"/>
</dbReference>
<dbReference type="PANTHER" id="PTHR48051">
    <property type="match status" value="1"/>
</dbReference>
<feature type="region of interest" description="Disordered" evidence="4">
    <location>
        <begin position="1"/>
        <end position="31"/>
    </location>
</feature>
<dbReference type="HOGENOM" id="CLU_006272_0_0_1"/>
<dbReference type="KEGG" id="gtr:GLOTRDRAFT_72712"/>
<feature type="compositionally biased region" description="Basic and acidic residues" evidence="4">
    <location>
        <begin position="1"/>
        <end position="10"/>
    </location>
</feature>
<dbReference type="SUPFAM" id="SSF52058">
    <property type="entry name" value="L domain-like"/>
    <property type="match status" value="1"/>
</dbReference>
<evidence type="ECO:0000313" key="6">
    <source>
        <dbReference type="Proteomes" id="UP000030669"/>
    </source>
</evidence>
<dbReference type="InterPro" id="IPR032675">
    <property type="entry name" value="LRR_dom_sf"/>
</dbReference>
<dbReference type="PANTHER" id="PTHR48051:SF46">
    <property type="entry name" value="LEUCINE RICH REPEAT-CONTAINING DOMAIN PROTEIN"/>
    <property type="match status" value="1"/>
</dbReference>
<sequence length="1022" mass="111419">MPGHHAERSPVRRTSPHPSRNGKTSPWPSTSLNHVHITDALLRSPDDGVTLDLSHKGLTDIGESGVEELATIGREDLVEDESSIQRITLGHNHLTTLPMAFALLSRLRYLNLKSNNIIVFPDVLTVMPSLEILDIGRNKIKRFPSQPGSLVNLKVFSISRNKITRLPTYFKEFHRLTLFQIDHNPIEWPPRDIMENGGGADGSQEMKDWIRGIQKWIEDNTTFPDDRKSSILGEYVDSPAHEPSDEPADTRFRFPVRNQSFDSGIAPHLRSFSIESDVSINSDINRVQNGLRASDIPSPIGPPRLYTNPNSSFPGLGAATSLPSRSPDRYLPTPEESVASADEDLTQASQQHGRNASFASSTRKPTRPLLLTKKSLPDLRTAKVQFGPGRRETGLTEPAIRDSGVIPADFHQPSPVSSRQDSSSSEDTAARSKGARPSPFAASTPITSSPTALERPIPSMDIERNSYFRRLSTLPSSTISKTIPDSLLSLVDAVRGILFALSQIYQTLQHYTVYAIDDRLSSVLTKVLDPASTYLTQLINALDRFDSMSRRHLPHPSVCRTVVESCKDNVAVFGKAVSVLALQLKVLATGDDVRYTRQMLLTLYGATAEISNAWQSIVPHIAAVEPLLRDHRPPPASKGQGSTWSTMPSVSESAEEEPSTASPLTYSLFSPGTTAYPLMRSHSAQPPNKVLINRRHAGSFSSRDVEVGKTLPSYVEPLHRATGVIRGGPLESPVSRTGLRSATGSPALPSPPILHQPIASSSRIDPYARARDAHSRQTSLSSLKTSSNQPSPRTTSRPPLLDIPTNSTTLVDKEALDAMTTAVEAAPVVWEMIDEILNDSGDEREDLRETLAKAEAVTISLRDNIRLVQENDPVADRKTLREDAHVFVKTVVQLSNAIKSYGEGHPVSPKLRSSMVKLTNATEEFVILLHVSSFSPSATPRPFSPMVPSQPNGAGLAPEDGKLGANLSRSRSALPPSSSKLTPSPRDGSRSAMAHQQTFKLPNTPRPGASRDHDNAGSSLGS</sequence>
<gene>
    <name evidence="5" type="ORF">GLOTRDRAFT_72712</name>
</gene>
<evidence type="ECO:0000256" key="4">
    <source>
        <dbReference type="SAM" id="MobiDB-lite"/>
    </source>
</evidence>
<organism evidence="5 6">
    <name type="scientific">Gloeophyllum trabeum (strain ATCC 11539 / FP-39264 / Madison 617)</name>
    <name type="common">Brown rot fungus</name>
    <dbReference type="NCBI Taxonomy" id="670483"/>
    <lineage>
        <taxon>Eukaryota</taxon>
        <taxon>Fungi</taxon>
        <taxon>Dikarya</taxon>
        <taxon>Basidiomycota</taxon>
        <taxon>Agaricomycotina</taxon>
        <taxon>Agaricomycetes</taxon>
        <taxon>Gloeophyllales</taxon>
        <taxon>Gloeophyllaceae</taxon>
        <taxon>Gloeophyllum</taxon>
    </lineage>
</organism>
<feature type="compositionally biased region" description="Low complexity" evidence="4">
    <location>
        <begin position="967"/>
        <end position="985"/>
    </location>
</feature>
<feature type="compositionally biased region" description="Basic and acidic residues" evidence="4">
    <location>
        <begin position="766"/>
        <end position="775"/>
    </location>
</feature>
<dbReference type="AlphaFoldDB" id="S7RY76"/>
<dbReference type="GeneID" id="19308292"/>
<evidence type="ECO:0000256" key="2">
    <source>
        <dbReference type="ARBA" id="ARBA00022737"/>
    </source>
</evidence>
<feature type="compositionally biased region" description="Polar residues" evidence="4">
    <location>
        <begin position="346"/>
        <end position="363"/>
    </location>
</feature>
<dbReference type="GO" id="GO:0005737">
    <property type="term" value="C:cytoplasm"/>
    <property type="evidence" value="ECO:0007669"/>
    <property type="project" value="TreeGrafter"/>
</dbReference>